<keyword evidence="3" id="KW-1185">Reference proteome</keyword>
<feature type="compositionally biased region" description="Polar residues" evidence="1">
    <location>
        <begin position="58"/>
        <end position="76"/>
    </location>
</feature>
<comment type="caution">
    <text evidence="2">The sequence shown here is derived from an EMBL/GenBank/DDBJ whole genome shotgun (WGS) entry which is preliminary data.</text>
</comment>
<feature type="region of interest" description="Disordered" evidence="1">
    <location>
        <begin position="56"/>
        <end position="76"/>
    </location>
</feature>
<sequence>MGKYGPSTPKTPRKRCKREDIREACIELDPHPQDIQPPDHPYADTIKCKLEKDCADSASGSTVSHNKQYGSVHSVG</sequence>
<dbReference type="Proteomes" id="UP000735302">
    <property type="component" value="Unassembled WGS sequence"/>
</dbReference>
<evidence type="ECO:0000313" key="3">
    <source>
        <dbReference type="Proteomes" id="UP000735302"/>
    </source>
</evidence>
<evidence type="ECO:0000256" key="1">
    <source>
        <dbReference type="SAM" id="MobiDB-lite"/>
    </source>
</evidence>
<protein>
    <submittedName>
        <fullName evidence="2">Uncharacterized protein</fullName>
    </submittedName>
</protein>
<proteinExistence type="predicted"/>
<reference evidence="2 3" key="1">
    <citation type="journal article" date="2021" name="Elife">
        <title>Chloroplast acquisition without the gene transfer in kleptoplastic sea slugs, Plakobranchus ocellatus.</title>
        <authorList>
            <person name="Maeda T."/>
            <person name="Takahashi S."/>
            <person name="Yoshida T."/>
            <person name="Shimamura S."/>
            <person name="Takaki Y."/>
            <person name="Nagai Y."/>
            <person name="Toyoda A."/>
            <person name="Suzuki Y."/>
            <person name="Arimoto A."/>
            <person name="Ishii H."/>
            <person name="Satoh N."/>
            <person name="Nishiyama T."/>
            <person name="Hasebe M."/>
            <person name="Maruyama T."/>
            <person name="Minagawa J."/>
            <person name="Obokata J."/>
            <person name="Shigenobu S."/>
        </authorList>
    </citation>
    <scope>NUCLEOTIDE SEQUENCE [LARGE SCALE GENOMIC DNA]</scope>
</reference>
<evidence type="ECO:0000313" key="2">
    <source>
        <dbReference type="EMBL" id="GFO24532.1"/>
    </source>
</evidence>
<accession>A0AAV4BZK5</accession>
<dbReference type="AlphaFoldDB" id="A0AAV4BZK5"/>
<gene>
    <name evidence="2" type="ORF">PoB_005103700</name>
</gene>
<organism evidence="2 3">
    <name type="scientific">Plakobranchus ocellatus</name>
    <dbReference type="NCBI Taxonomy" id="259542"/>
    <lineage>
        <taxon>Eukaryota</taxon>
        <taxon>Metazoa</taxon>
        <taxon>Spiralia</taxon>
        <taxon>Lophotrochozoa</taxon>
        <taxon>Mollusca</taxon>
        <taxon>Gastropoda</taxon>
        <taxon>Heterobranchia</taxon>
        <taxon>Euthyneura</taxon>
        <taxon>Panpulmonata</taxon>
        <taxon>Sacoglossa</taxon>
        <taxon>Placobranchoidea</taxon>
        <taxon>Plakobranchidae</taxon>
        <taxon>Plakobranchus</taxon>
    </lineage>
</organism>
<dbReference type="EMBL" id="BLXT01005617">
    <property type="protein sequence ID" value="GFO24532.1"/>
    <property type="molecule type" value="Genomic_DNA"/>
</dbReference>
<name>A0AAV4BZK5_9GAST</name>